<name>A0A1M7T1U7_9RHOB</name>
<dbReference type="Proteomes" id="UP000184066">
    <property type="component" value="Unassembled WGS sequence"/>
</dbReference>
<dbReference type="OrthoDB" id="9809784at2"/>
<comment type="similarity">
    <text evidence="3">Belongs to the peptidase M20A family.</text>
</comment>
<evidence type="ECO:0000259" key="8">
    <source>
        <dbReference type="Pfam" id="PF07687"/>
    </source>
</evidence>
<dbReference type="GO" id="GO:0046872">
    <property type="term" value="F:metal ion binding"/>
    <property type="evidence" value="ECO:0007669"/>
    <property type="project" value="UniProtKB-KW"/>
</dbReference>
<dbReference type="NCBIfam" id="TIGR01910">
    <property type="entry name" value="DapE-ArgE"/>
    <property type="match status" value="1"/>
</dbReference>
<comment type="cofactor">
    <cofactor evidence="1">
        <name>Co(2+)</name>
        <dbReference type="ChEBI" id="CHEBI:48828"/>
    </cofactor>
</comment>
<evidence type="ECO:0000256" key="3">
    <source>
        <dbReference type="ARBA" id="ARBA00006247"/>
    </source>
</evidence>
<dbReference type="SUPFAM" id="SSF53187">
    <property type="entry name" value="Zn-dependent exopeptidases"/>
    <property type="match status" value="1"/>
</dbReference>
<dbReference type="InterPro" id="IPR050072">
    <property type="entry name" value="Peptidase_M20A"/>
</dbReference>
<dbReference type="PANTHER" id="PTHR43808:SF32">
    <property type="entry name" value="ARGE_DAPE-RELATED DEACYLASE"/>
    <property type="match status" value="1"/>
</dbReference>
<keyword evidence="4" id="KW-0479">Metal-binding</keyword>
<dbReference type="RefSeq" id="WP_072747009.1">
    <property type="nucleotide sequence ID" value="NZ_FOHL01000004.1"/>
</dbReference>
<proteinExistence type="inferred from homology"/>
<evidence type="ECO:0000256" key="7">
    <source>
        <dbReference type="ARBA" id="ARBA00023285"/>
    </source>
</evidence>
<evidence type="ECO:0000256" key="1">
    <source>
        <dbReference type="ARBA" id="ARBA00001941"/>
    </source>
</evidence>
<dbReference type="Gene3D" id="3.30.70.360">
    <property type="match status" value="1"/>
</dbReference>
<feature type="domain" description="Peptidase M20 dimerisation" evidence="8">
    <location>
        <begin position="199"/>
        <end position="320"/>
    </location>
</feature>
<comment type="cofactor">
    <cofactor evidence="2">
        <name>Zn(2+)</name>
        <dbReference type="ChEBI" id="CHEBI:29105"/>
    </cofactor>
</comment>
<protein>
    <submittedName>
        <fullName evidence="9">Succinyl-diaminopimelate desuccinylase</fullName>
    </submittedName>
</protein>
<evidence type="ECO:0000256" key="4">
    <source>
        <dbReference type="ARBA" id="ARBA00022723"/>
    </source>
</evidence>
<evidence type="ECO:0000256" key="5">
    <source>
        <dbReference type="ARBA" id="ARBA00022801"/>
    </source>
</evidence>
<gene>
    <name evidence="9" type="ORF">SAMN05216200_10433</name>
</gene>
<dbReference type="PANTHER" id="PTHR43808">
    <property type="entry name" value="ACETYLORNITHINE DEACETYLASE"/>
    <property type="match status" value="1"/>
</dbReference>
<dbReference type="InterPro" id="IPR010182">
    <property type="entry name" value="ArgE/DapE"/>
</dbReference>
<dbReference type="InterPro" id="IPR036264">
    <property type="entry name" value="Bact_exopeptidase_dim_dom"/>
</dbReference>
<reference evidence="9 10" key="1">
    <citation type="submission" date="2016-12" db="EMBL/GenBank/DDBJ databases">
        <authorList>
            <person name="Song W.-J."/>
            <person name="Kurnit D.M."/>
        </authorList>
    </citation>
    <scope>NUCLEOTIDE SEQUENCE [LARGE SCALE GENOMIC DNA]</scope>
    <source>
        <strain evidence="9 10">CGMCC 1.10808</strain>
    </source>
</reference>
<dbReference type="InterPro" id="IPR002933">
    <property type="entry name" value="Peptidase_M20"/>
</dbReference>
<evidence type="ECO:0000256" key="6">
    <source>
        <dbReference type="ARBA" id="ARBA00022833"/>
    </source>
</evidence>
<dbReference type="STRING" id="1189325.SAMN04488119_10433"/>
<sequence length="433" mass="46043">MQDAAIRAAIDAAIEARREDLIELTRALIRVPSVNPPGADYEACARIVADRLAAAGFDAQLIRAEGALADSERHPRVNVLARREGAGPGPCVHFNSHYDVVPPGQGWSVDPFGAELRDGRIYGRGACDMKGGLAASIIAAEALAELGGWPGAIEVSGVADEESGGFGGAAWLARRGLFAAGRQDHVIIPEPFSPDGVCIGHRGVWWGRIETFGRVAHGSMPFLGECAVRRMGWVLHALETEYIPRIAARVAAAPVVPEAARRASLNIAALHGGQPETAEGFLAPNVPDHASLVFDRRLIPEEDPAEVKAELRALLDEVGARHGFEARLTDLFEVRPTMADPEGPVARAVRGAVRDVLGREARVVVSPGTYDQKHFDQIGGVRDCIAYGPGRLDLAHQPDEYVEVEDLAASARVMALAAWRLLTAGAAKDAAPA</sequence>
<keyword evidence="6" id="KW-0862">Zinc</keyword>
<evidence type="ECO:0000313" key="10">
    <source>
        <dbReference type="Proteomes" id="UP000184066"/>
    </source>
</evidence>
<organism evidence="9 10">
    <name type="scientific">Oceanicella actignis</name>
    <dbReference type="NCBI Taxonomy" id="1189325"/>
    <lineage>
        <taxon>Bacteria</taxon>
        <taxon>Pseudomonadati</taxon>
        <taxon>Pseudomonadota</taxon>
        <taxon>Alphaproteobacteria</taxon>
        <taxon>Rhodobacterales</taxon>
        <taxon>Paracoccaceae</taxon>
        <taxon>Oceanicella</taxon>
    </lineage>
</organism>
<evidence type="ECO:0000313" key="9">
    <source>
        <dbReference type="EMBL" id="SHN64693.1"/>
    </source>
</evidence>
<dbReference type="Gene3D" id="3.40.630.10">
    <property type="entry name" value="Zn peptidases"/>
    <property type="match status" value="2"/>
</dbReference>
<dbReference type="GO" id="GO:0016787">
    <property type="term" value="F:hydrolase activity"/>
    <property type="evidence" value="ECO:0007669"/>
    <property type="project" value="UniProtKB-KW"/>
</dbReference>
<dbReference type="Pfam" id="PF07687">
    <property type="entry name" value="M20_dimer"/>
    <property type="match status" value="1"/>
</dbReference>
<accession>A0A1M7T1U7</accession>
<dbReference type="InterPro" id="IPR011650">
    <property type="entry name" value="Peptidase_M20_dimer"/>
</dbReference>
<dbReference type="AlphaFoldDB" id="A0A1M7T1U7"/>
<dbReference type="SUPFAM" id="SSF55031">
    <property type="entry name" value="Bacterial exopeptidase dimerisation domain"/>
    <property type="match status" value="1"/>
</dbReference>
<keyword evidence="7" id="KW-0170">Cobalt</keyword>
<dbReference type="EMBL" id="FRDL01000004">
    <property type="protein sequence ID" value="SHN64693.1"/>
    <property type="molecule type" value="Genomic_DNA"/>
</dbReference>
<evidence type="ECO:0000256" key="2">
    <source>
        <dbReference type="ARBA" id="ARBA00001947"/>
    </source>
</evidence>
<keyword evidence="5" id="KW-0378">Hydrolase</keyword>
<keyword evidence="10" id="KW-1185">Reference proteome</keyword>
<dbReference type="NCBIfam" id="NF009558">
    <property type="entry name" value="PRK13013.1"/>
    <property type="match status" value="1"/>
</dbReference>
<dbReference type="Pfam" id="PF01546">
    <property type="entry name" value="Peptidase_M20"/>
    <property type="match status" value="1"/>
</dbReference>